<keyword evidence="3 8" id="KW-0813">Transport</keyword>
<accession>A0ABY9KUV3</accession>
<dbReference type="PANTHER" id="PTHR34702">
    <property type="entry name" value="NA(+)/H(+) ANTIPORTER SUBUNIT F1"/>
    <property type="match status" value="1"/>
</dbReference>
<organism evidence="10 11">
    <name type="scientific">Aciduricibacillus chroicocephali</name>
    <dbReference type="NCBI Taxonomy" id="3054939"/>
    <lineage>
        <taxon>Bacteria</taxon>
        <taxon>Bacillati</taxon>
        <taxon>Bacillota</taxon>
        <taxon>Bacilli</taxon>
        <taxon>Bacillales</taxon>
        <taxon>Bacillaceae</taxon>
        <taxon>Aciduricibacillus</taxon>
    </lineage>
</organism>
<name>A0ABY9KUV3_9BACI</name>
<protein>
    <submittedName>
        <fullName evidence="10">Na(+)/H(+) antiporter subunit F1</fullName>
    </submittedName>
</protein>
<dbReference type="Pfam" id="PF04066">
    <property type="entry name" value="MrpF_PhaF"/>
    <property type="match status" value="1"/>
</dbReference>
<evidence type="ECO:0000256" key="8">
    <source>
        <dbReference type="PIRNR" id="PIRNR028784"/>
    </source>
</evidence>
<comment type="similarity">
    <text evidence="2 8">Belongs to the CPA3 antiporters (TC 2.A.63) subunit F family.</text>
</comment>
<dbReference type="PANTHER" id="PTHR34702:SF1">
    <property type="entry name" value="NA(+)_H(+) ANTIPORTER SUBUNIT F"/>
    <property type="match status" value="1"/>
</dbReference>
<evidence type="ECO:0000256" key="3">
    <source>
        <dbReference type="ARBA" id="ARBA00022448"/>
    </source>
</evidence>
<sequence>MINYILIVSVTLFTIAIALALLRIILGPTIPDRVVAMDMMGVNVISVIATVTVLFKTKAFLESILVIGLLAFISTIALSRFIERGVIIEHKRNQ</sequence>
<feature type="transmembrane region" description="Helical" evidence="9">
    <location>
        <begin position="61"/>
        <end position="82"/>
    </location>
</feature>
<feature type="transmembrane region" description="Helical" evidence="9">
    <location>
        <begin position="35"/>
        <end position="55"/>
    </location>
</feature>
<dbReference type="Proteomes" id="UP001180087">
    <property type="component" value="Chromosome"/>
</dbReference>
<keyword evidence="8" id="KW-0406">Ion transport</keyword>
<keyword evidence="7 8" id="KW-0472">Membrane</keyword>
<evidence type="ECO:0000256" key="1">
    <source>
        <dbReference type="ARBA" id="ARBA00004651"/>
    </source>
</evidence>
<dbReference type="EMBL" id="CP129113">
    <property type="protein sequence ID" value="WLV24684.1"/>
    <property type="molecule type" value="Genomic_DNA"/>
</dbReference>
<keyword evidence="6 9" id="KW-1133">Transmembrane helix</keyword>
<evidence type="ECO:0000256" key="5">
    <source>
        <dbReference type="ARBA" id="ARBA00022692"/>
    </source>
</evidence>
<evidence type="ECO:0000313" key="11">
    <source>
        <dbReference type="Proteomes" id="UP001180087"/>
    </source>
</evidence>
<keyword evidence="8" id="KW-0050">Antiport</keyword>
<gene>
    <name evidence="10" type="ORF">QR721_13740</name>
</gene>
<keyword evidence="5 9" id="KW-0812">Transmembrane</keyword>
<dbReference type="InterPro" id="IPR007208">
    <property type="entry name" value="MrpF/PhaF-like"/>
</dbReference>
<keyword evidence="4 8" id="KW-1003">Cell membrane</keyword>
<feature type="transmembrane region" description="Helical" evidence="9">
    <location>
        <begin position="6"/>
        <end position="26"/>
    </location>
</feature>
<dbReference type="PIRSF" id="PIRSF028784">
    <property type="entry name" value="MrpF"/>
    <property type="match status" value="1"/>
</dbReference>
<evidence type="ECO:0000313" key="10">
    <source>
        <dbReference type="EMBL" id="WLV24684.1"/>
    </source>
</evidence>
<dbReference type="NCBIfam" id="NF009248">
    <property type="entry name" value="PRK12600.1"/>
    <property type="match status" value="1"/>
</dbReference>
<proteinExistence type="inferred from homology"/>
<evidence type="ECO:0000256" key="6">
    <source>
        <dbReference type="ARBA" id="ARBA00022989"/>
    </source>
</evidence>
<keyword evidence="11" id="KW-1185">Reference proteome</keyword>
<evidence type="ECO:0000256" key="9">
    <source>
        <dbReference type="SAM" id="Phobius"/>
    </source>
</evidence>
<evidence type="ECO:0000256" key="4">
    <source>
        <dbReference type="ARBA" id="ARBA00022475"/>
    </source>
</evidence>
<evidence type="ECO:0000256" key="2">
    <source>
        <dbReference type="ARBA" id="ARBA00009212"/>
    </source>
</evidence>
<reference evidence="10" key="1">
    <citation type="submission" date="2023-06" db="EMBL/GenBank/DDBJ databases">
        <title>A Treasure from Seagulls: Isolation and Description of Aciduricobacillus qingdaonensis gen. nov., sp. nov., a Rare Obligately Uric Acid-utilizing Member in the Family Bacillaceae.</title>
        <authorList>
            <person name="Liu W."/>
            <person name="Wang B."/>
        </authorList>
    </citation>
    <scope>NUCLEOTIDE SEQUENCE</scope>
    <source>
        <strain evidence="10">44XB</strain>
    </source>
</reference>
<dbReference type="RefSeq" id="WP_348027964.1">
    <property type="nucleotide sequence ID" value="NZ_CP129113.1"/>
</dbReference>
<comment type="subcellular location">
    <subcellularLocation>
        <location evidence="1 8">Cell membrane</location>
        <topology evidence="1 8">Multi-pass membrane protein</topology>
    </subcellularLocation>
</comment>
<evidence type="ECO:0000256" key="7">
    <source>
        <dbReference type="ARBA" id="ARBA00023136"/>
    </source>
</evidence>